<protein>
    <submittedName>
        <fullName evidence="1">U3 small nucleolar RNA-associated protein 9</fullName>
    </submittedName>
</protein>
<dbReference type="VEuPathDB" id="FungiDB:CAGL0M07227g"/>
<dbReference type="VEuPathDB" id="FungiDB:GWK60_M07205"/>
<dbReference type="GO" id="GO:0032040">
    <property type="term" value="C:small-subunit processome"/>
    <property type="evidence" value="ECO:0007669"/>
    <property type="project" value="EnsemblFungi"/>
</dbReference>
<evidence type="ECO:0000313" key="2">
    <source>
        <dbReference type="Proteomes" id="UP000054886"/>
    </source>
</evidence>
<accession>A0A0W0D3G6</accession>
<dbReference type="GO" id="GO:0045943">
    <property type="term" value="P:positive regulation of transcription by RNA polymerase I"/>
    <property type="evidence" value="ECO:0007669"/>
    <property type="project" value="EnsemblFungi"/>
</dbReference>
<dbReference type="GO" id="GO:0071528">
    <property type="term" value="P:tRNA re-export from nucleus"/>
    <property type="evidence" value="ECO:0007669"/>
    <property type="project" value="EnsemblFungi"/>
</dbReference>
<dbReference type="AlphaFoldDB" id="A0A0W0D3G6"/>
<dbReference type="Gene3D" id="2.130.10.10">
    <property type="entry name" value="YVTN repeat-like/Quinoprotein amine dehydrogenase"/>
    <property type="match status" value="1"/>
</dbReference>
<dbReference type="GO" id="GO:0000049">
    <property type="term" value="F:tRNA binding"/>
    <property type="evidence" value="ECO:0007669"/>
    <property type="project" value="EnsemblFungi"/>
</dbReference>
<dbReference type="InterPro" id="IPR015943">
    <property type="entry name" value="WD40/YVTN_repeat-like_dom_sf"/>
</dbReference>
<dbReference type="SUPFAM" id="SSF69322">
    <property type="entry name" value="Tricorn protease domain 2"/>
    <property type="match status" value="1"/>
</dbReference>
<dbReference type="GO" id="GO:0000462">
    <property type="term" value="P:maturation of SSU-rRNA from tricistronic rRNA transcript (SSU-rRNA, 5.8S rRNA, LSU-rRNA)"/>
    <property type="evidence" value="ECO:0007669"/>
    <property type="project" value="EnsemblFungi"/>
</dbReference>
<sequence>MSQIACFSKDGLTFAYQADRSKKNTIDLYPLDPENNYMINSSLVNNIDCESNDLKISELNFYGWCYNEIANGSTKTKRRNSDDAGVISTTSHENYFVNVYGTSKIVVYTQTGKDIVNILKSKDSIIGMATDGPFIWVLDENMVAKKFHYNQSKQQKSFTFSEGRDSNVKNFEVLYRDEKTFYIVIFTEDKVYLIDPSKRRAVTKLVLEIGYYSHAEFLNNGEYLVLSNSENLLVVDFESGKEVFRWETEAAFKFKVIKDFVFVLTGNDNSIDVFKFGEKQPTRKIVASSSTIIDFEHTSGDNLLVAWLNVNEPNFKKLSLGDINSAGSIIDVNTSQHDGTDLSEDNISVAGNEDSSEKEITQRQKITKAGQDKISQELLTALIEGEDKEIIEILNLPTWSSDRISNFLNNKIEENDQAMRLYQLVADEIEKDPWSDNATLPVWLKWILLIKGKDMNISNDKKTRKQTRHLKSALRTSSTTLPILLGIQGRLEMLKTQAKLRKELAGIQLEQDDSTTTENNITYADGESDSFVDAAEYVEAKQ</sequence>
<comment type="caution">
    <text evidence="1">The sequence shown here is derived from an EMBL/GenBank/DDBJ whole genome shotgun (WGS) entry which is preliminary data.</text>
</comment>
<dbReference type="VEuPathDB" id="FungiDB:GVI51_M07205"/>
<evidence type="ECO:0000313" key="1">
    <source>
        <dbReference type="EMBL" id="KTB04259.1"/>
    </source>
</evidence>
<dbReference type="VEuPathDB" id="FungiDB:B1J91_M07227g"/>
<reference evidence="1 2" key="1">
    <citation type="submission" date="2015-10" db="EMBL/GenBank/DDBJ databases">
        <title>Draft genomes sequences of Candida glabrata isolates 1A, 1B, 2A, 2B, 3A and 3B.</title>
        <authorList>
            <person name="Haavelsrud O.E."/>
            <person name="Gaustad P."/>
        </authorList>
    </citation>
    <scope>NUCLEOTIDE SEQUENCE [LARGE SCALE GENOMIC DNA]</scope>
    <source>
        <strain evidence="1">910700640</strain>
    </source>
</reference>
<dbReference type="EMBL" id="LLZZ01000117">
    <property type="protein sequence ID" value="KTB04259.1"/>
    <property type="molecule type" value="Genomic_DNA"/>
</dbReference>
<name>A0A0W0D3G6_CANGB</name>
<dbReference type="Proteomes" id="UP000054886">
    <property type="component" value="Unassembled WGS sequence"/>
</dbReference>
<dbReference type="GO" id="GO:0034455">
    <property type="term" value="C:t-UTP complex"/>
    <property type="evidence" value="ECO:0007669"/>
    <property type="project" value="EnsemblFungi"/>
</dbReference>
<dbReference type="GO" id="GO:0034511">
    <property type="term" value="F:U3 snoRNA binding"/>
    <property type="evidence" value="ECO:0007669"/>
    <property type="project" value="EnsemblFungi"/>
</dbReference>
<proteinExistence type="predicted"/>
<organism evidence="1 2">
    <name type="scientific">Candida glabrata</name>
    <name type="common">Yeast</name>
    <name type="synonym">Torulopsis glabrata</name>
    <dbReference type="NCBI Taxonomy" id="5478"/>
    <lineage>
        <taxon>Eukaryota</taxon>
        <taxon>Fungi</taxon>
        <taxon>Dikarya</taxon>
        <taxon>Ascomycota</taxon>
        <taxon>Saccharomycotina</taxon>
        <taxon>Saccharomycetes</taxon>
        <taxon>Saccharomycetales</taxon>
        <taxon>Saccharomycetaceae</taxon>
        <taxon>Nakaseomyces</taxon>
    </lineage>
</organism>
<dbReference type="GO" id="GO:0033553">
    <property type="term" value="C:rDNA heterochromatin"/>
    <property type="evidence" value="ECO:0007669"/>
    <property type="project" value="EnsemblFungi"/>
</dbReference>
<gene>
    <name evidence="1" type="ORF">AO440_004165</name>
</gene>